<comment type="caution">
    <text evidence="2">The sequence shown here is derived from an EMBL/GenBank/DDBJ whole genome shotgun (WGS) entry which is preliminary data.</text>
</comment>
<keyword evidence="3" id="KW-1185">Reference proteome</keyword>
<proteinExistence type="predicted"/>
<evidence type="ECO:0000313" key="2">
    <source>
        <dbReference type="EMBL" id="MFM9414052.1"/>
    </source>
</evidence>
<protein>
    <submittedName>
        <fullName evidence="2">Aryl-sulfate sulfotransferase</fullName>
    </submittedName>
</protein>
<gene>
    <name evidence="2" type="ORF">ACKQTC_06700</name>
</gene>
<dbReference type="PANTHER" id="PTHR35340">
    <property type="entry name" value="PQQ ENZYME REPEAT PROTEIN-RELATED"/>
    <property type="match status" value="1"/>
</dbReference>
<dbReference type="EMBL" id="JBJUVG010000009">
    <property type="protein sequence ID" value="MFM9414052.1"/>
    <property type="molecule type" value="Genomic_DNA"/>
</dbReference>
<name>A0ABW9H0W1_9FIRM</name>
<dbReference type="Pfam" id="PF05935">
    <property type="entry name" value="Arylsulfotrans"/>
    <property type="match status" value="1"/>
</dbReference>
<dbReference type="InterPro" id="IPR035391">
    <property type="entry name" value="Arylsulfotran_N"/>
</dbReference>
<dbReference type="InterPro" id="IPR010262">
    <property type="entry name" value="Arylsulfotransferase_bact"/>
</dbReference>
<feature type="domain" description="Arylsulfotransferase N-terminal" evidence="1">
    <location>
        <begin position="39"/>
        <end position="116"/>
    </location>
</feature>
<evidence type="ECO:0000259" key="1">
    <source>
        <dbReference type="Pfam" id="PF17425"/>
    </source>
</evidence>
<dbReference type="Gene3D" id="2.60.40.3100">
    <property type="entry name" value="Arylsulphate sulphotransferase monomer, N-terminal domain"/>
    <property type="match status" value="1"/>
</dbReference>
<dbReference type="RefSeq" id="WP_408977667.1">
    <property type="nucleotide sequence ID" value="NZ_JBJUVG010000009.1"/>
</dbReference>
<accession>A0ABW9H0W1</accession>
<reference evidence="2 3" key="1">
    <citation type="journal article" date="2016" name="Int. J. Syst. Evol. Microbiol.">
        <title>Peptococcus simiae sp. nov., isolated from rhesus macaque faeces and emended description of the genus Peptococcus.</title>
        <authorList>
            <person name="Shkoporov A.N."/>
            <person name="Efimov B.A."/>
            <person name="Kondova I."/>
            <person name="Ouwerling B."/>
            <person name="Chaplin A.V."/>
            <person name="Shcherbakova V.A."/>
            <person name="Langermans J.A.M."/>
        </authorList>
    </citation>
    <scope>NUCLEOTIDE SEQUENCE [LARGE SCALE GENOMIC DNA]</scope>
    <source>
        <strain evidence="2 3">M108</strain>
    </source>
</reference>
<dbReference type="PANTHER" id="PTHR35340:SF10">
    <property type="entry name" value="CYTOPLASMIC PROTEIN"/>
    <property type="match status" value="1"/>
</dbReference>
<dbReference type="Proteomes" id="UP001631949">
    <property type="component" value="Unassembled WGS sequence"/>
</dbReference>
<dbReference type="Pfam" id="PF17425">
    <property type="entry name" value="Arylsulfotran_N"/>
    <property type="match status" value="1"/>
</dbReference>
<organism evidence="2 3">
    <name type="scientific">Peptococcus simiae</name>
    <dbReference type="NCBI Taxonomy" id="1643805"/>
    <lineage>
        <taxon>Bacteria</taxon>
        <taxon>Bacillati</taxon>
        <taxon>Bacillota</taxon>
        <taxon>Clostridia</taxon>
        <taxon>Eubacteriales</taxon>
        <taxon>Peptococcaceae</taxon>
        <taxon>Peptococcus</taxon>
    </lineage>
</organism>
<sequence length="627" mass="71393">MPVVDYTFIPHMIDVQNDLVKKYTQEFEEGMSTFSSPLVHLNPFEICPLTALVQFKTERSCQVSVCIKGKNEAADLNYTIPDAGTEHHIPVYGLYADYSNEVVLTLNTGETTTLHIQTSPLPDNIQLPSYCETSYDYFGDQLMVLSPSSDGHVTGYDYRGEVRWYCTVGLSFSMHPSRRGHLMMGTERLMKLPYHISGLYEFNLLGKIYKEYRLPGGFHHDFALGRPGELVILTQDLQRDTVEDMCAIVREEDGHIDHIIDFKGMLPPEAAGGNRANPSDWMHTNAVWYDEKTNSISFSARNLDAIINVDYDTGALNWILGDPNKWPEEMQEKYFFKPAKDDSDFEWFYAQHSVSVVPNGDILIFDNGAWRSKYSEEDIPAEDKYSRAVQYRLDLSSRTVRQVFSYGKNRGSAYFSPHISNTSYYGKDHYLVHSGDIGTVKDIPCEKPPIFYLNKPEEKDLEFYSVTTEILNDDIVYELKIPRTANFRAHKINLTDFVDVKDLFEQGTRLGSLSETREMRLKLPKSTSSLGKDFEIKVEDEVDRFVFSLVVDIGVYAGVVLSNGEESHAYNISTVEKDELALCIGSFQESNEKRVSVTISKDGLSGPYDLQLFVEGKLYDLQTKIHC</sequence>
<dbReference type="InterPro" id="IPR038477">
    <property type="entry name" value="ASST_N_sf"/>
</dbReference>
<dbReference type="InterPro" id="IPR053143">
    <property type="entry name" value="Arylsulfate_ST"/>
</dbReference>
<evidence type="ECO:0000313" key="3">
    <source>
        <dbReference type="Proteomes" id="UP001631949"/>
    </source>
</evidence>